<dbReference type="Pfam" id="PF25601">
    <property type="entry name" value="AAA_lid_14"/>
    <property type="match status" value="1"/>
</dbReference>
<dbReference type="SMART" id="SM00448">
    <property type="entry name" value="REC"/>
    <property type="match status" value="1"/>
</dbReference>
<keyword evidence="12" id="KW-1185">Reference proteome</keyword>
<gene>
    <name evidence="11" type="ORF">ISU02_04670</name>
</gene>
<evidence type="ECO:0000313" key="11">
    <source>
        <dbReference type="EMBL" id="MBF4692395.1"/>
    </source>
</evidence>
<dbReference type="PROSITE" id="PS00676">
    <property type="entry name" value="SIGMA54_INTERACT_2"/>
    <property type="match status" value="1"/>
</dbReference>
<organism evidence="11 12">
    <name type="scientific">Fusibacter ferrireducens</name>
    <dbReference type="NCBI Taxonomy" id="2785058"/>
    <lineage>
        <taxon>Bacteria</taxon>
        <taxon>Bacillati</taxon>
        <taxon>Bacillota</taxon>
        <taxon>Clostridia</taxon>
        <taxon>Eubacteriales</taxon>
        <taxon>Eubacteriales Family XII. Incertae Sedis</taxon>
        <taxon>Fusibacter</taxon>
    </lineage>
</organism>
<evidence type="ECO:0000259" key="10">
    <source>
        <dbReference type="PROSITE" id="PS50110"/>
    </source>
</evidence>
<dbReference type="InterPro" id="IPR011006">
    <property type="entry name" value="CheY-like_superfamily"/>
</dbReference>
<evidence type="ECO:0000256" key="7">
    <source>
        <dbReference type="ARBA" id="ARBA00024867"/>
    </source>
</evidence>
<dbReference type="CDD" id="cd00009">
    <property type="entry name" value="AAA"/>
    <property type="match status" value="1"/>
</dbReference>
<evidence type="ECO:0000256" key="2">
    <source>
        <dbReference type="ARBA" id="ARBA00022741"/>
    </source>
</evidence>
<comment type="caution">
    <text evidence="11">The sequence shown here is derived from an EMBL/GenBank/DDBJ whole genome shotgun (WGS) entry which is preliminary data.</text>
</comment>
<evidence type="ECO:0000256" key="3">
    <source>
        <dbReference type="ARBA" id="ARBA00022840"/>
    </source>
</evidence>
<dbReference type="SUPFAM" id="SSF52172">
    <property type="entry name" value="CheY-like"/>
    <property type="match status" value="1"/>
</dbReference>
<proteinExistence type="predicted"/>
<accession>A0ABR9ZPL5</accession>
<dbReference type="PANTHER" id="PTHR32071">
    <property type="entry name" value="TRANSCRIPTIONAL REGULATORY PROTEIN"/>
    <property type="match status" value="1"/>
</dbReference>
<evidence type="ECO:0000256" key="1">
    <source>
        <dbReference type="ARBA" id="ARBA00018672"/>
    </source>
</evidence>
<dbReference type="Gene3D" id="3.40.50.2300">
    <property type="match status" value="1"/>
</dbReference>
<dbReference type="PANTHER" id="PTHR32071:SF119">
    <property type="entry name" value="SIGMA L-DEPENDENT TRANSCRIPTIONAL REGULATOR YPLP-RELATED"/>
    <property type="match status" value="1"/>
</dbReference>
<dbReference type="InterPro" id="IPR027417">
    <property type="entry name" value="P-loop_NTPase"/>
</dbReference>
<dbReference type="RefSeq" id="WP_194700627.1">
    <property type="nucleotide sequence ID" value="NZ_JADKNH010000002.1"/>
</dbReference>
<comment type="function">
    <text evidence="7">May play the central regulatory role in sporulation. It may be an element of the effector pathway responsible for the activation of sporulation genes in response to nutritional stress. Spo0A may act in concert with spo0H (a sigma factor) to control the expression of some genes that are critical to the sporulation process.</text>
</comment>
<dbReference type="InterPro" id="IPR025944">
    <property type="entry name" value="Sigma_54_int_dom_CS"/>
</dbReference>
<dbReference type="InterPro" id="IPR025943">
    <property type="entry name" value="Sigma_54_int_dom_ATP-bd_2"/>
</dbReference>
<dbReference type="PRINTS" id="PR01590">
    <property type="entry name" value="HTHFIS"/>
</dbReference>
<dbReference type="Gene3D" id="1.10.10.60">
    <property type="entry name" value="Homeodomain-like"/>
    <property type="match status" value="1"/>
</dbReference>
<dbReference type="InterPro" id="IPR003593">
    <property type="entry name" value="AAA+_ATPase"/>
</dbReference>
<keyword evidence="2" id="KW-0547">Nucleotide-binding</keyword>
<dbReference type="Pfam" id="PF00158">
    <property type="entry name" value="Sigma54_activat"/>
    <property type="match status" value="1"/>
</dbReference>
<keyword evidence="8" id="KW-0597">Phosphoprotein</keyword>
<dbReference type="Gene3D" id="1.10.8.60">
    <property type="match status" value="1"/>
</dbReference>
<dbReference type="InterPro" id="IPR009057">
    <property type="entry name" value="Homeodomain-like_sf"/>
</dbReference>
<feature type="domain" description="Response regulatory" evidence="10">
    <location>
        <begin position="7"/>
        <end position="121"/>
    </location>
</feature>
<dbReference type="InterPro" id="IPR001789">
    <property type="entry name" value="Sig_transdc_resp-reg_receiver"/>
</dbReference>
<keyword evidence="5" id="KW-0238">DNA-binding</keyword>
<keyword evidence="6" id="KW-0804">Transcription</keyword>
<evidence type="ECO:0000256" key="5">
    <source>
        <dbReference type="ARBA" id="ARBA00023125"/>
    </source>
</evidence>
<dbReference type="SMART" id="SM00382">
    <property type="entry name" value="AAA"/>
    <property type="match status" value="1"/>
</dbReference>
<dbReference type="EMBL" id="JADKNH010000002">
    <property type="protein sequence ID" value="MBF4692395.1"/>
    <property type="molecule type" value="Genomic_DNA"/>
</dbReference>
<keyword evidence="3" id="KW-0067">ATP-binding</keyword>
<reference evidence="11 12" key="1">
    <citation type="submission" date="2020-11" db="EMBL/GenBank/DDBJ databases">
        <title>Fusibacter basophilias sp. nov.</title>
        <authorList>
            <person name="Qiu D."/>
        </authorList>
    </citation>
    <scope>NUCLEOTIDE SEQUENCE [LARGE SCALE GENOMIC DNA]</scope>
    <source>
        <strain evidence="11 12">Q10-2</strain>
    </source>
</reference>
<evidence type="ECO:0000256" key="4">
    <source>
        <dbReference type="ARBA" id="ARBA00023015"/>
    </source>
</evidence>
<feature type="modified residue" description="4-aspartylphosphate" evidence="8">
    <location>
        <position position="56"/>
    </location>
</feature>
<evidence type="ECO:0000256" key="6">
    <source>
        <dbReference type="ARBA" id="ARBA00023163"/>
    </source>
</evidence>
<keyword evidence="4" id="KW-0805">Transcription regulation</keyword>
<evidence type="ECO:0000256" key="8">
    <source>
        <dbReference type="PROSITE-ProRule" id="PRU00169"/>
    </source>
</evidence>
<name>A0ABR9ZPL5_9FIRM</name>
<dbReference type="Proteomes" id="UP000614200">
    <property type="component" value="Unassembled WGS sequence"/>
</dbReference>
<dbReference type="PROSITE" id="PS00675">
    <property type="entry name" value="SIGMA54_INTERACT_1"/>
    <property type="match status" value="1"/>
</dbReference>
<dbReference type="Pfam" id="PF02954">
    <property type="entry name" value="HTH_8"/>
    <property type="match status" value="1"/>
</dbReference>
<evidence type="ECO:0000259" key="9">
    <source>
        <dbReference type="PROSITE" id="PS50045"/>
    </source>
</evidence>
<dbReference type="PROSITE" id="PS50045">
    <property type="entry name" value="SIGMA54_INTERACT_4"/>
    <property type="match status" value="1"/>
</dbReference>
<dbReference type="Gene3D" id="3.40.50.300">
    <property type="entry name" value="P-loop containing nucleotide triphosphate hydrolases"/>
    <property type="match status" value="1"/>
</dbReference>
<dbReference type="InterPro" id="IPR002197">
    <property type="entry name" value="HTH_Fis"/>
</dbReference>
<dbReference type="InterPro" id="IPR002078">
    <property type="entry name" value="Sigma_54_int"/>
</dbReference>
<protein>
    <recommendedName>
        <fullName evidence="1">Stage 0 sporulation protein A homolog</fullName>
    </recommendedName>
</protein>
<evidence type="ECO:0000313" key="12">
    <source>
        <dbReference type="Proteomes" id="UP000614200"/>
    </source>
</evidence>
<sequence length="454" mass="52574">MQNSGFRILIVDDEQHYCDVLKLILEGESYQVKTTTSSLDALEMLEQESYDLVISDFFMQDLDGFELLKKIRTDHVDTEVIIITGYGSIKNAIDAIKKGAFSYYIKSHDPEELLFEVKKVKKIAELSLKMSQPAVKGQYLMMSKNTKMKKIIDMIDKVADSNANILLLGESGVGKEAFAAYIHEKSFRRDKNFVPVNCHAYSKTLLESELFGHEKGAYTGATETRIGKFESAEGGTLFLDEIGDATLDMQVKMLRVLDTKRIERIGSNRLIDVDFRLVCATNRNISEMIQTGLFREDFYYRISTFALEIPPLRERREDIPQMVHFFIARLANDMKKTIKSVNDDLMDYLLQYDYPGNIRELKNMIERLIVLSSDGVLKKEDLYLDQKNRTQFQIHTLKAFRSQSEKQYIERILKHTEGHLTQAAELLDITRRQLFNKIQELEIDTERFKIKNEK</sequence>
<dbReference type="PROSITE" id="PS00688">
    <property type="entry name" value="SIGMA54_INTERACT_3"/>
    <property type="match status" value="1"/>
</dbReference>
<dbReference type="SUPFAM" id="SSF52540">
    <property type="entry name" value="P-loop containing nucleoside triphosphate hydrolases"/>
    <property type="match status" value="1"/>
</dbReference>
<dbReference type="InterPro" id="IPR058031">
    <property type="entry name" value="AAA_lid_NorR"/>
</dbReference>
<dbReference type="Pfam" id="PF00072">
    <property type="entry name" value="Response_reg"/>
    <property type="match status" value="1"/>
</dbReference>
<dbReference type="SUPFAM" id="SSF46689">
    <property type="entry name" value="Homeodomain-like"/>
    <property type="match status" value="1"/>
</dbReference>
<dbReference type="InterPro" id="IPR025662">
    <property type="entry name" value="Sigma_54_int_dom_ATP-bd_1"/>
</dbReference>
<feature type="domain" description="Sigma-54 factor interaction" evidence="9">
    <location>
        <begin position="141"/>
        <end position="370"/>
    </location>
</feature>
<dbReference type="PROSITE" id="PS50110">
    <property type="entry name" value="RESPONSE_REGULATORY"/>
    <property type="match status" value="1"/>
</dbReference>